<evidence type="ECO:0000313" key="1">
    <source>
        <dbReference type="EMBL" id="RDJ00258.1"/>
    </source>
</evidence>
<dbReference type="Gene3D" id="2.30.42.10">
    <property type="match status" value="2"/>
</dbReference>
<protein>
    <recommendedName>
        <fullName evidence="3">PDZ domain-containing protein</fullName>
    </recommendedName>
</protein>
<proteinExistence type="predicted"/>
<dbReference type="SUPFAM" id="SSF50156">
    <property type="entry name" value="PDZ domain-like"/>
    <property type="match status" value="2"/>
</dbReference>
<evidence type="ECO:0000313" key="2">
    <source>
        <dbReference type="Proteomes" id="UP000254711"/>
    </source>
</evidence>
<accession>A0A370KCU8</accession>
<dbReference type="Proteomes" id="UP000254711">
    <property type="component" value="Unassembled WGS sequence"/>
</dbReference>
<dbReference type="EMBL" id="QQSY01000001">
    <property type="protein sequence ID" value="RDJ00258.1"/>
    <property type="molecule type" value="Genomic_DNA"/>
</dbReference>
<comment type="caution">
    <text evidence="1">The sequence shown here is derived from an EMBL/GenBank/DDBJ whole genome shotgun (WGS) entry which is preliminary data.</text>
</comment>
<evidence type="ECO:0008006" key="3">
    <source>
        <dbReference type="Google" id="ProtNLM"/>
    </source>
</evidence>
<dbReference type="InterPro" id="IPR036034">
    <property type="entry name" value="PDZ_sf"/>
</dbReference>
<name>A0A370KCU8_9GAMM</name>
<gene>
    <name evidence="1" type="ORF">DVT68_05465</name>
</gene>
<reference evidence="1 2" key="1">
    <citation type="submission" date="2018-07" db="EMBL/GenBank/DDBJ databases">
        <title>Dyella solisilvae sp. nov., isolated from the pine and broad-leaved mixed forest soil.</title>
        <authorList>
            <person name="Gao Z."/>
            <person name="Qiu L."/>
        </authorList>
    </citation>
    <scope>NUCLEOTIDE SEQUENCE [LARGE SCALE GENOMIC DNA]</scope>
    <source>
        <strain evidence="1 2">DHG54</strain>
    </source>
</reference>
<dbReference type="AlphaFoldDB" id="A0A370KCU8"/>
<sequence length="243" mass="25270">MLPVAASAGHWVYQSDSTLRWHDDGRYLHLAVDKRGGVDVLGVTPAGLWGLTEGDTIVQADGRPVTDVAGLLTALRVHGETPLPLVVRHAGVELGMLLASEARTLVAMHQPAAPSAASPGPANAVPGHLVFQSDNSLRWSSEGRRLHLVTSKGKDGVDVVALEPESLWGLAKGDRILAIRGEPTHNVAELLGRLGASGDAPIPLTVRRGDTEQTIQLAAGAHELVAGAAPVSPPSPPPATKAH</sequence>
<organism evidence="1 2">
    <name type="scientific">Dyella solisilvae</name>
    <dbReference type="NCBI Taxonomy" id="1920168"/>
    <lineage>
        <taxon>Bacteria</taxon>
        <taxon>Pseudomonadati</taxon>
        <taxon>Pseudomonadota</taxon>
        <taxon>Gammaproteobacteria</taxon>
        <taxon>Lysobacterales</taxon>
        <taxon>Rhodanobacteraceae</taxon>
        <taxon>Dyella</taxon>
    </lineage>
</organism>
<keyword evidence="2" id="KW-1185">Reference proteome</keyword>